<dbReference type="PANTHER" id="PTHR16260">
    <property type="entry name" value="SIMILAR TO 1700123O20RIK PROTEIN"/>
    <property type="match status" value="1"/>
</dbReference>
<dbReference type="PANTHER" id="PTHR16260:SF3">
    <property type="entry name" value="CHROMOSOME 14 OPEN READING FRAME 119-LIKE-RELATED"/>
    <property type="match status" value="1"/>
</dbReference>
<dbReference type="Proteomes" id="UP000828390">
    <property type="component" value="Unassembled WGS sequence"/>
</dbReference>
<dbReference type="EMBL" id="JAIWYP010000003">
    <property type="protein sequence ID" value="KAH3853087.1"/>
    <property type="molecule type" value="Genomic_DNA"/>
</dbReference>
<dbReference type="OrthoDB" id="6514241at2759"/>
<gene>
    <name evidence="1" type="ORF">DPMN_095610</name>
</gene>
<organism evidence="1 2">
    <name type="scientific">Dreissena polymorpha</name>
    <name type="common">Zebra mussel</name>
    <name type="synonym">Mytilus polymorpha</name>
    <dbReference type="NCBI Taxonomy" id="45954"/>
    <lineage>
        <taxon>Eukaryota</taxon>
        <taxon>Metazoa</taxon>
        <taxon>Spiralia</taxon>
        <taxon>Lophotrochozoa</taxon>
        <taxon>Mollusca</taxon>
        <taxon>Bivalvia</taxon>
        <taxon>Autobranchia</taxon>
        <taxon>Heteroconchia</taxon>
        <taxon>Euheterodonta</taxon>
        <taxon>Imparidentia</taxon>
        <taxon>Neoheterodontei</taxon>
        <taxon>Myida</taxon>
        <taxon>Dreissenoidea</taxon>
        <taxon>Dreissenidae</taxon>
        <taxon>Dreissena</taxon>
    </lineage>
</organism>
<dbReference type="Pfam" id="PF14969">
    <property type="entry name" value="DUF4508"/>
    <property type="match status" value="1"/>
</dbReference>
<proteinExistence type="predicted"/>
<reference evidence="1" key="2">
    <citation type="submission" date="2020-11" db="EMBL/GenBank/DDBJ databases">
        <authorList>
            <person name="McCartney M.A."/>
            <person name="Auch B."/>
            <person name="Kono T."/>
            <person name="Mallez S."/>
            <person name="Becker A."/>
            <person name="Gohl D.M."/>
            <person name="Silverstein K.A.T."/>
            <person name="Koren S."/>
            <person name="Bechman K.B."/>
            <person name="Herman A."/>
            <person name="Abrahante J.E."/>
            <person name="Garbe J."/>
        </authorList>
    </citation>
    <scope>NUCLEOTIDE SEQUENCE</scope>
    <source>
        <strain evidence="1">Duluth1</strain>
        <tissue evidence="1">Whole animal</tissue>
    </source>
</reference>
<reference evidence="1" key="1">
    <citation type="journal article" date="2019" name="bioRxiv">
        <title>The Genome of the Zebra Mussel, Dreissena polymorpha: A Resource for Invasive Species Research.</title>
        <authorList>
            <person name="McCartney M.A."/>
            <person name="Auch B."/>
            <person name="Kono T."/>
            <person name="Mallez S."/>
            <person name="Zhang Y."/>
            <person name="Obille A."/>
            <person name="Becker A."/>
            <person name="Abrahante J.E."/>
            <person name="Garbe J."/>
            <person name="Badalamenti J.P."/>
            <person name="Herman A."/>
            <person name="Mangelson H."/>
            <person name="Liachko I."/>
            <person name="Sullivan S."/>
            <person name="Sone E.D."/>
            <person name="Koren S."/>
            <person name="Silverstein K.A.T."/>
            <person name="Beckman K.B."/>
            <person name="Gohl D.M."/>
        </authorList>
    </citation>
    <scope>NUCLEOTIDE SEQUENCE</scope>
    <source>
        <strain evidence="1">Duluth1</strain>
        <tissue evidence="1">Whole animal</tissue>
    </source>
</reference>
<dbReference type="InterPro" id="IPR028019">
    <property type="entry name" value="DUF4508"/>
</dbReference>
<comment type="caution">
    <text evidence="1">The sequence shown here is derived from an EMBL/GenBank/DDBJ whole genome shotgun (WGS) entry which is preliminary data.</text>
</comment>
<name>A0A9D4L6T6_DREPO</name>
<sequence length="113" mass="13572">MSYSPTEKEVQCIIHWFQGWSKMQKDDFFKELLDKAIPCHLDSLFTSMQTMNVDDKPPSIFQCQMKLFNQWFDTWSHADRNMFMIKLREVDSQFVNEFERQFSLQISLQSGTE</sequence>
<evidence type="ECO:0000313" key="1">
    <source>
        <dbReference type="EMBL" id="KAH3853087.1"/>
    </source>
</evidence>
<accession>A0A9D4L6T6</accession>
<evidence type="ECO:0000313" key="2">
    <source>
        <dbReference type="Proteomes" id="UP000828390"/>
    </source>
</evidence>
<keyword evidence="2" id="KW-1185">Reference proteome</keyword>
<dbReference type="AlphaFoldDB" id="A0A9D4L6T6"/>
<protein>
    <submittedName>
        <fullName evidence="1">Uncharacterized protein</fullName>
    </submittedName>
</protein>